<dbReference type="Proteomes" id="UP001368500">
    <property type="component" value="Unassembled WGS sequence"/>
</dbReference>
<comment type="caution">
    <text evidence="2">The sequence shown here is derived from an EMBL/GenBank/DDBJ whole genome shotgun (WGS) entry which is preliminary data.</text>
</comment>
<dbReference type="InterPro" id="IPR051675">
    <property type="entry name" value="Endo/Exo/Phosphatase_dom_1"/>
</dbReference>
<sequence>MSIRHAFTSFSSLAGGLVRRGLLVGGLLAALGSASWAAVDVNRASEAELQTVKGIGPALSAKILAARQQSAFKDWNDLVDRVAGLGQRNAVRFSEAGLTVGGQGWAGGTAVAQPAKTRATPAPAVGTAAPAMR</sequence>
<evidence type="ECO:0000313" key="3">
    <source>
        <dbReference type="Proteomes" id="UP001368500"/>
    </source>
</evidence>
<dbReference type="PANTHER" id="PTHR21180">
    <property type="entry name" value="ENDONUCLEASE/EXONUCLEASE/PHOSPHATASE FAMILY DOMAIN-CONTAINING PROTEIN 1"/>
    <property type="match status" value="1"/>
</dbReference>
<evidence type="ECO:0000256" key="1">
    <source>
        <dbReference type="SAM" id="MobiDB-lite"/>
    </source>
</evidence>
<dbReference type="Gene3D" id="1.10.150.320">
    <property type="entry name" value="Photosystem II 12 kDa extrinsic protein"/>
    <property type="match status" value="1"/>
</dbReference>
<evidence type="ECO:0000313" key="2">
    <source>
        <dbReference type="EMBL" id="MEK8025672.1"/>
    </source>
</evidence>
<organism evidence="2 3">
    <name type="scientific">Pseudaquabacterium rugosum</name>
    <dbReference type="NCBI Taxonomy" id="2984194"/>
    <lineage>
        <taxon>Bacteria</taxon>
        <taxon>Pseudomonadati</taxon>
        <taxon>Pseudomonadota</taxon>
        <taxon>Betaproteobacteria</taxon>
        <taxon>Burkholderiales</taxon>
        <taxon>Sphaerotilaceae</taxon>
        <taxon>Pseudaquabacterium</taxon>
    </lineage>
</organism>
<proteinExistence type="predicted"/>
<name>A0ABU9B719_9BURK</name>
<feature type="region of interest" description="Disordered" evidence="1">
    <location>
        <begin position="113"/>
        <end position="133"/>
    </location>
</feature>
<dbReference type="PANTHER" id="PTHR21180:SF32">
    <property type="entry name" value="ENDONUCLEASE_EXONUCLEASE_PHOSPHATASE FAMILY DOMAIN-CONTAINING PROTEIN 1"/>
    <property type="match status" value="1"/>
</dbReference>
<feature type="compositionally biased region" description="Low complexity" evidence="1">
    <location>
        <begin position="117"/>
        <end position="133"/>
    </location>
</feature>
<dbReference type="InterPro" id="IPR010994">
    <property type="entry name" value="RuvA_2-like"/>
</dbReference>
<keyword evidence="3" id="KW-1185">Reference proteome</keyword>
<dbReference type="Pfam" id="PF12836">
    <property type="entry name" value="HHH_3"/>
    <property type="match status" value="1"/>
</dbReference>
<dbReference type="RefSeq" id="WP_341373451.1">
    <property type="nucleotide sequence ID" value="NZ_JBBUTF010000005.1"/>
</dbReference>
<dbReference type="EMBL" id="JBBUTF010000005">
    <property type="protein sequence ID" value="MEK8025672.1"/>
    <property type="molecule type" value="Genomic_DNA"/>
</dbReference>
<accession>A0ABU9B719</accession>
<reference evidence="2 3" key="1">
    <citation type="submission" date="2024-04" db="EMBL/GenBank/DDBJ databases">
        <title>Novel species of the genus Ideonella isolated from streams.</title>
        <authorList>
            <person name="Lu H."/>
        </authorList>
    </citation>
    <scope>NUCLEOTIDE SEQUENCE [LARGE SCALE GENOMIC DNA]</scope>
    <source>
        <strain evidence="2 3">BYS139W</strain>
    </source>
</reference>
<dbReference type="SUPFAM" id="SSF47781">
    <property type="entry name" value="RuvA domain 2-like"/>
    <property type="match status" value="1"/>
</dbReference>
<protein>
    <submittedName>
        <fullName evidence="2">Helix-hairpin-helix domain-containing protein</fullName>
    </submittedName>
</protein>
<gene>
    <name evidence="2" type="ORF">AACH11_06840</name>
</gene>